<dbReference type="EMBL" id="JABBGJ010000088">
    <property type="protein sequence ID" value="NMM04412.1"/>
    <property type="molecule type" value="Genomic_DNA"/>
</dbReference>
<keyword evidence="4" id="KW-0812">Transmembrane</keyword>
<dbReference type="GO" id="GO:0009279">
    <property type="term" value="C:cell outer membrane"/>
    <property type="evidence" value="ECO:0007669"/>
    <property type="project" value="UniProtKB-SubCell"/>
</dbReference>
<evidence type="ECO:0000256" key="8">
    <source>
        <dbReference type="SAM" id="SignalP"/>
    </source>
</evidence>
<dbReference type="SUPFAM" id="SSF56954">
    <property type="entry name" value="Outer membrane efflux proteins (OEP)"/>
    <property type="match status" value="1"/>
</dbReference>
<keyword evidence="6 7" id="KW-0998">Cell outer membrane</keyword>
<accession>A0A848IQ81</accession>
<name>A0A848IQ81_9BURK</name>
<keyword evidence="7" id="KW-0354">Hemolysis</keyword>
<evidence type="ECO:0000256" key="3">
    <source>
        <dbReference type="ARBA" id="ARBA00022452"/>
    </source>
</evidence>
<dbReference type="InterPro" id="IPR051906">
    <property type="entry name" value="TolC-like"/>
</dbReference>
<evidence type="ECO:0000256" key="1">
    <source>
        <dbReference type="ARBA" id="ARBA00007613"/>
    </source>
</evidence>
<keyword evidence="2 7" id="KW-0813">Transport</keyword>
<dbReference type="InterPro" id="IPR028351">
    <property type="entry name" value="CyaE"/>
</dbReference>
<dbReference type="PANTHER" id="PTHR30026:SF20">
    <property type="entry name" value="OUTER MEMBRANE PROTEIN TOLC"/>
    <property type="match status" value="1"/>
</dbReference>
<dbReference type="Gene3D" id="1.20.1600.10">
    <property type="entry name" value="Outer membrane efflux proteins (OEP)"/>
    <property type="match status" value="1"/>
</dbReference>
<comment type="function">
    <text evidence="7">CyaE is necessary for transport of calmodulin-sensitive adenylate cyclase-hemolysin (cyclolysin).</text>
</comment>
<comment type="similarity">
    <text evidence="1 7">Belongs to the outer membrane factor (OMF) (TC 1.B.17) family.</text>
</comment>
<dbReference type="GO" id="GO:0015288">
    <property type="term" value="F:porin activity"/>
    <property type="evidence" value="ECO:0007669"/>
    <property type="project" value="TreeGrafter"/>
</dbReference>
<gene>
    <name evidence="9" type="ORF">HHL24_42050</name>
</gene>
<dbReference type="GO" id="GO:0015562">
    <property type="term" value="F:efflux transmembrane transporter activity"/>
    <property type="evidence" value="ECO:0007669"/>
    <property type="project" value="InterPro"/>
</dbReference>
<evidence type="ECO:0000256" key="4">
    <source>
        <dbReference type="ARBA" id="ARBA00022692"/>
    </source>
</evidence>
<dbReference type="PANTHER" id="PTHR30026">
    <property type="entry name" value="OUTER MEMBRANE PROTEIN TOLC"/>
    <property type="match status" value="1"/>
</dbReference>
<evidence type="ECO:0000256" key="5">
    <source>
        <dbReference type="ARBA" id="ARBA00023136"/>
    </source>
</evidence>
<keyword evidence="10" id="KW-1185">Reference proteome</keyword>
<comment type="subcellular location">
    <subcellularLocation>
        <location evidence="7">Cell outer membrane</location>
        <topology evidence="7">Peripheral membrane protein</topology>
    </subcellularLocation>
</comment>
<dbReference type="GO" id="GO:0031640">
    <property type="term" value="P:killing of cells of another organism"/>
    <property type="evidence" value="ECO:0007669"/>
    <property type="project" value="UniProtKB-KW"/>
</dbReference>
<evidence type="ECO:0000256" key="6">
    <source>
        <dbReference type="ARBA" id="ARBA00023237"/>
    </source>
</evidence>
<organism evidence="9 10">
    <name type="scientific">Paraburkholderia polaris</name>
    <dbReference type="NCBI Taxonomy" id="2728848"/>
    <lineage>
        <taxon>Bacteria</taxon>
        <taxon>Pseudomonadati</taxon>
        <taxon>Pseudomonadota</taxon>
        <taxon>Betaproteobacteria</taxon>
        <taxon>Burkholderiales</taxon>
        <taxon>Burkholderiaceae</taxon>
        <taxon>Paraburkholderia</taxon>
    </lineage>
</organism>
<proteinExistence type="inferred from homology"/>
<keyword evidence="7" id="KW-0204">Cytolysis</keyword>
<evidence type="ECO:0000256" key="7">
    <source>
        <dbReference type="PIRNR" id="PIRNR001892"/>
    </source>
</evidence>
<dbReference type="Proteomes" id="UP000544134">
    <property type="component" value="Unassembled WGS sequence"/>
</dbReference>
<feature type="signal peptide" evidence="8">
    <location>
        <begin position="1"/>
        <end position="31"/>
    </location>
</feature>
<keyword evidence="8" id="KW-0732">Signal</keyword>
<dbReference type="PIRSF" id="PIRSF001892">
    <property type="entry name" value="CyaE"/>
    <property type="match status" value="1"/>
</dbReference>
<sequence>MEARRIGRAPLYVVWLTAVSILCAASGPAWAIDPLFTGGSVSATASAAMLDDGSAGVCVFGPLPNPLPLQDAVERGLCNNPKTREAWAQVKIQAAGVGIGRAAYLPTVSATWQGVRDDTVTNVTGFPQYSSDYRSSLLKTDSVSLSWVLYDFGGRKAALQNATALLAAAHASQEAALETAFADVAKDYYAAQAAQGAFVATQEIEQTANNSFKAATARVEKGIAPVSDELQAETSWAESIVNRTKAQGDWQTALGTLASDMDLDPSVPITLPDVGDGVVPNSEFSDSVADLIQEAKRSHPSVVAAEEQVEAAVAKVAQTRAEGLPSLSLVAKYSQNNEPTTLEVGVPQFPATGHEWYLGVQLTIPIFEGFGRTYQIRQAEAQTELQRDTLDEVQQQVGLDVWTSYQALQTSTHNLDNSATLLDVAHRSYMAAQRRYQVGVGNILELLNAQSSLAGAKRQRIQALTDWRSARLQLASKLGKLGMWDIVDQPSTDPK</sequence>
<dbReference type="GO" id="GO:1990281">
    <property type="term" value="C:efflux pump complex"/>
    <property type="evidence" value="ECO:0007669"/>
    <property type="project" value="TreeGrafter"/>
</dbReference>
<feature type="chain" id="PRO_5032839050" description="Protein CyaE" evidence="8">
    <location>
        <begin position="32"/>
        <end position="495"/>
    </location>
</feature>
<evidence type="ECO:0000256" key="2">
    <source>
        <dbReference type="ARBA" id="ARBA00022448"/>
    </source>
</evidence>
<keyword evidence="3" id="KW-1134">Transmembrane beta strand</keyword>
<reference evidence="9 10" key="1">
    <citation type="submission" date="2020-04" db="EMBL/GenBank/DDBJ databases">
        <title>Paraburkholderia sp. RP-4-7 isolated from soil.</title>
        <authorList>
            <person name="Dahal R.H."/>
        </authorList>
    </citation>
    <scope>NUCLEOTIDE SEQUENCE [LARGE SCALE GENOMIC DNA]</scope>
    <source>
        <strain evidence="9 10">RP-4-7</strain>
    </source>
</reference>
<dbReference type="Pfam" id="PF02321">
    <property type="entry name" value="OEP"/>
    <property type="match status" value="2"/>
</dbReference>
<dbReference type="AlphaFoldDB" id="A0A848IQ81"/>
<protein>
    <recommendedName>
        <fullName evidence="7">Protein CyaE</fullName>
    </recommendedName>
</protein>
<keyword evidence="5 7" id="KW-0472">Membrane</keyword>
<dbReference type="InterPro" id="IPR003423">
    <property type="entry name" value="OMP_efflux"/>
</dbReference>
<evidence type="ECO:0000313" key="10">
    <source>
        <dbReference type="Proteomes" id="UP000544134"/>
    </source>
</evidence>
<evidence type="ECO:0000313" key="9">
    <source>
        <dbReference type="EMBL" id="NMM04412.1"/>
    </source>
</evidence>
<comment type="caution">
    <text evidence="9">The sequence shown here is derived from an EMBL/GenBank/DDBJ whole genome shotgun (WGS) entry which is preliminary data.</text>
</comment>